<reference evidence="4 5" key="1">
    <citation type="submission" date="2013-08" db="EMBL/GenBank/DDBJ databases">
        <title>Genome sequencing of Cellulomonas carbonis T26.</title>
        <authorList>
            <person name="Chen F."/>
            <person name="Li Y."/>
            <person name="Wang G."/>
        </authorList>
    </citation>
    <scope>NUCLEOTIDE SEQUENCE [LARGE SCALE GENOMIC DNA]</scope>
    <source>
        <strain evidence="4 5">T26</strain>
    </source>
</reference>
<proteinExistence type="predicted"/>
<dbReference type="CDD" id="cd01948">
    <property type="entry name" value="EAL"/>
    <property type="match status" value="1"/>
</dbReference>
<feature type="transmembrane region" description="Helical" evidence="2">
    <location>
        <begin position="89"/>
        <end position="108"/>
    </location>
</feature>
<dbReference type="SUPFAM" id="SSF141868">
    <property type="entry name" value="EAL domain-like"/>
    <property type="match status" value="1"/>
</dbReference>
<evidence type="ECO:0000256" key="2">
    <source>
        <dbReference type="SAM" id="Phobius"/>
    </source>
</evidence>
<gene>
    <name evidence="4" type="ORF">N868_15005</name>
</gene>
<feature type="transmembrane region" description="Helical" evidence="2">
    <location>
        <begin position="166"/>
        <end position="184"/>
    </location>
</feature>
<keyword evidence="5" id="KW-1185">Reference proteome</keyword>
<dbReference type="InterPro" id="IPR035919">
    <property type="entry name" value="EAL_sf"/>
</dbReference>
<feature type="compositionally biased region" description="Basic and acidic residues" evidence="1">
    <location>
        <begin position="14"/>
        <end position="24"/>
    </location>
</feature>
<feature type="transmembrane region" description="Helical" evidence="2">
    <location>
        <begin position="120"/>
        <end position="146"/>
    </location>
</feature>
<dbReference type="Proteomes" id="UP000029839">
    <property type="component" value="Unassembled WGS sequence"/>
</dbReference>
<dbReference type="InterPro" id="IPR001633">
    <property type="entry name" value="EAL_dom"/>
</dbReference>
<dbReference type="Pfam" id="PF00563">
    <property type="entry name" value="EAL"/>
    <property type="match status" value="1"/>
</dbReference>
<protein>
    <submittedName>
        <fullName evidence="4">Diguanylate phosphodiesterase</fullName>
    </submittedName>
</protein>
<dbReference type="Gene3D" id="3.20.20.450">
    <property type="entry name" value="EAL domain"/>
    <property type="match status" value="1"/>
</dbReference>
<comment type="caution">
    <text evidence="4">The sequence shown here is derived from an EMBL/GenBank/DDBJ whole genome shotgun (WGS) entry which is preliminary data.</text>
</comment>
<dbReference type="AlphaFoldDB" id="A0A0A0BWN5"/>
<dbReference type="PANTHER" id="PTHR33121:SF76">
    <property type="entry name" value="SIGNALING PROTEIN"/>
    <property type="match status" value="1"/>
</dbReference>
<dbReference type="PANTHER" id="PTHR33121">
    <property type="entry name" value="CYCLIC DI-GMP PHOSPHODIESTERASE PDEF"/>
    <property type="match status" value="1"/>
</dbReference>
<dbReference type="PROSITE" id="PS50883">
    <property type="entry name" value="EAL"/>
    <property type="match status" value="1"/>
</dbReference>
<keyword evidence="2" id="KW-0472">Membrane</keyword>
<evidence type="ECO:0000313" key="5">
    <source>
        <dbReference type="Proteomes" id="UP000029839"/>
    </source>
</evidence>
<feature type="region of interest" description="Disordered" evidence="1">
    <location>
        <begin position="1"/>
        <end position="74"/>
    </location>
</feature>
<dbReference type="GO" id="GO:0071111">
    <property type="term" value="F:cyclic-guanylate-specific phosphodiesterase activity"/>
    <property type="evidence" value="ECO:0007669"/>
    <property type="project" value="InterPro"/>
</dbReference>
<evidence type="ECO:0000256" key="1">
    <source>
        <dbReference type="SAM" id="MobiDB-lite"/>
    </source>
</evidence>
<dbReference type="SMART" id="SM00052">
    <property type="entry name" value="EAL"/>
    <property type="match status" value="1"/>
</dbReference>
<dbReference type="EMBL" id="AXCY01000005">
    <property type="protein sequence ID" value="KGM12385.1"/>
    <property type="molecule type" value="Genomic_DNA"/>
</dbReference>
<evidence type="ECO:0000313" key="4">
    <source>
        <dbReference type="EMBL" id="KGM12385.1"/>
    </source>
</evidence>
<dbReference type="InterPro" id="IPR050706">
    <property type="entry name" value="Cyclic-di-GMP_PDE-like"/>
</dbReference>
<evidence type="ECO:0000259" key="3">
    <source>
        <dbReference type="PROSITE" id="PS50883"/>
    </source>
</evidence>
<accession>A0A0A0BWN5</accession>
<keyword evidence="2" id="KW-0812">Transmembrane</keyword>
<keyword evidence="2" id="KW-1133">Transmembrane helix</keyword>
<reference evidence="4 5" key="2">
    <citation type="journal article" date="2015" name="Stand. Genomic Sci.">
        <title>Draft genome sequence of Cellulomonas carbonis T26(T) and comparative analysis of six Cellulomonas genomes.</title>
        <authorList>
            <person name="Zhuang W."/>
            <person name="Zhang S."/>
            <person name="Xia X."/>
            <person name="Wang G."/>
        </authorList>
    </citation>
    <scope>NUCLEOTIDE SEQUENCE [LARGE SCALE GENOMIC DNA]</scope>
    <source>
        <strain evidence="4 5">T26</strain>
    </source>
</reference>
<feature type="domain" description="EAL" evidence="3">
    <location>
        <begin position="210"/>
        <end position="456"/>
    </location>
</feature>
<organism evidence="4 5">
    <name type="scientific">Cellulomonas carbonis T26</name>
    <dbReference type="NCBI Taxonomy" id="947969"/>
    <lineage>
        <taxon>Bacteria</taxon>
        <taxon>Bacillati</taxon>
        <taxon>Actinomycetota</taxon>
        <taxon>Actinomycetes</taxon>
        <taxon>Micrococcales</taxon>
        <taxon>Cellulomonadaceae</taxon>
        <taxon>Cellulomonas</taxon>
    </lineage>
</organism>
<name>A0A0A0BWN5_9CELL</name>
<sequence length="466" mass="49629">MVGASDRWRRHRSHDPGLDAEPRRSTGAVRSMTGPVTRGDHRRSAPSGATALAERPSRHDAPASSRRPRPRVGDLVERVVHRTSTVRPVTGLVVLAALVVGLGTLVWVAGGTSRATTHLFYVPILLGALLFRLRGATLVAVAASIATSPAMPMDVETGATQPPVMWLMRTAMFLVVGALAGTVVELRDRSFDQRLAADLMETLERPSVARTPVERALVPAVRQVLDERPFHTEFQPIYDLADGHLVAVEALTRFDCAPARTPDRWFAAAHAAGLGVELEIAAIEVALAAAADLPEGVGLGVNASPATVADARLLAAVRRFDRRPLTVEITEHAVIEDYPVLREALAALVCLGVDLAVDDAGAGFASLQHIVQLEPDVIKLDMSLAQDVAGSPLRRALATSLIEFTERSGARLVVEGIETLADLTAWASLGAHAVQGYAVGRPARLPVARSCELLDTMIRSGHAARA</sequence>